<dbReference type="PANTHER" id="PTHR43712">
    <property type="entry name" value="PUTATIVE (AFU_ORTHOLOGUE AFUA_4G14580)-RELATED"/>
    <property type="match status" value="1"/>
</dbReference>
<dbReference type="InterPro" id="IPR001077">
    <property type="entry name" value="COMT_C"/>
</dbReference>
<dbReference type="Pfam" id="PF08100">
    <property type="entry name" value="Dimerisation"/>
    <property type="match status" value="1"/>
</dbReference>
<dbReference type="InterPro" id="IPR016461">
    <property type="entry name" value="COMT-like"/>
</dbReference>
<dbReference type="PANTHER" id="PTHR43712:SF2">
    <property type="entry name" value="O-METHYLTRANSFERASE CICE"/>
    <property type="match status" value="1"/>
</dbReference>
<evidence type="ECO:0000313" key="7">
    <source>
        <dbReference type="Proteomes" id="UP001498398"/>
    </source>
</evidence>
<keyword evidence="1" id="KW-0489">Methyltransferase</keyword>
<evidence type="ECO:0008006" key="8">
    <source>
        <dbReference type="Google" id="ProtNLM"/>
    </source>
</evidence>
<evidence type="ECO:0000259" key="5">
    <source>
        <dbReference type="Pfam" id="PF08100"/>
    </source>
</evidence>
<dbReference type="Gene3D" id="3.40.50.150">
    <property type="entry name" value="Vaccinia Virus protein VP39"/>
    <property type="match status" value="1"/>
</dbReference>
<evidence type="ECO:0000256" key="2">
    <source>
        <dbReference type="ARBA" id="ARBA00022679"/>
    </source>
</evidence>
<protein>
    <recommendedName>
        <fullName evidence="8">S-adenosyl-L-methionine-dependent methyltransferase</fullName>
    </recommendedName>
</protein>
<dbReference type="InterPro" id="IPR012967">
    <property type="entry name" value="COMT_dimerisation"/>
</dbReference>
<dbReference type="InterPro" id="IPR036390">
    <property type="entry name" value="WH_DNA-bd_sf"/>
</dbReference>
<name>A0ABR1J5R5_9AGAR</name>
<keyword evidence="3" id="KW-0949">S-adenosyl-L-methionine</keyword>
<accession>A0ABR1J5R5</accession>
<dbReference type="SUPFAM" id="SSF46785">
    <property type="entry name" value="Winged helix' DNA-binding domain"/>
    <property type="match status" value="1"/>
</dbReference>
<dbReference type="SUPFAM" id="SSF53335">
    <property type="entry name" value="S-adenosyl-L-methionine-dependent methyltransferases"/>
    <property type="match status" value="1"/>
</dbReference>
<dbReference type="EMBL" id="JBANRG010000036">
    <property type="protein sequence ID" value="KAK7449179.1"/>
    <property type="molecule type" value="Genomic_DNA"/>
</dbReference>
<dbReference type="InterPro" id="IPR029063">
    <property type="entry name" value="SAM-dependent_MTases_sf"/>
</dbReference>
<reference evidence="6 7" key="1">
    <citation type="submission" date="2024-01" db="EMBL/GenBank/DDBJ databases">
        <title>A draft genome for the cacao thread blight pathogen Marasmiellus scandens.</title>
        <authorList>
            <person name="Baruah I.K."/>
            <person name="Leung J."/>
            <person name="Bukari Y."/>
            <person name="Amoako-Attah I."/>
            <person name="Meinhardt L.W."/>
            <person name="Bailey B.A."/>
            <person name="Cohen S.P."/>
        </authorList>
    </citation>
    <scope>NUCLEOTIDE SEQUENCE [LARGE SCALE GENOMIC DNA]</scope>
    <source>
        <strain evidence="6 7">GH-19</strain>
    </source>
</reference>
<gene>
    <name evidence="6" type="ORF">VKT23_013328</name>
</gene>
<keyword evidence="7" id="KW-1185">Reference proteome</keyword>
<evidence type="ECO:0000256" key="1">
    <source>
        <dbReference type="ARBA" id="ARBA00022603"/>
    </source>
</evidence>
<proteinExistence type="predicted"/>
<evidence type="ECO:0000313" key="6">
    <source>
        <dbReference type="EMBL" id="KAK7449179.1"/>
    </source>
</evidence>
<dbReference type="InterPro" id="IPR036388">
    <property type="entry name" value="WH-like_DNA-bd_sf"/>
</dbReference>
<feature type="domain" description="O-methyltransferase dimerisation" evidence="5">
    <location>
        <begin position="81"/>
        <end position="155"/>
    </location>
</feature>
<dbReference type="Proteomes" id="UP001498398">
    <property type="component" value="Unassembled WGS sequence"/>
</dbReference>
<dbReference type="Gene3D" id="1.10.10.10">
    <property type="entry name" value="Winged helix-like DNA-binding domain superfamily/Winged helix DNA-binding domain"/>
    <property type="match status" value="1"/>
</dbReference>
<dbReference type="PROSITE" id="PS51683">
    <property type="entry name" value="SAM_OMT_II"/>
    <property type="match status" value="1"/>
</dbReference>
<dbReference type="Pfam" id="PF00891">
    <property type="entry name" value="Methyltransf_2"/>
    <property type="match status" value="1"/>
</dbReference>
<sequence>MSTDNMSDQLNVLASLISDGIADVNRIYKETGKPYPALDDPNAPPHISGNTQLQAATNIVLAAAAQLIDSLRKPSDVIMDTVYSMHTTFALRTAVECGVAEMLREAGPEGLSSFEIGQKAGVEHQKLGRVLRFLAARHIFKEVRPDVFANNRNSAALDTGKPFESIKSRPLDKYENAKPNMAAFVSHASSEPFSHGALLLDQYLLDPESSFSDDPAVTPFSRAQGHPIPWFEFIEKPENERLLRNNSAAMSASASLFPNDLFVSAFDWASLKAGSKVVDVGGGVGSCTLPLCKAFPHLRYVVQDRAAVVPQAHGYWNHHYPEAIKTGLVDIQANDFFGPQPTTDASIFMMRFVLHDWPDVPARKIMSQLRAAARPDTKMILLEFVVPYTCNTESQFAHIPGAENDPAPWPLLPSLGPATSHVYFVDMRMMNSCNAPERTLGAWIALAEGTGWELEAVKRGPLCALVYKAI</sequence>
<evidence type="ECO:0000259" key="4">
    <source>
        <dbReference type="Pfam" id="PF00891"/>
    </source>
</evidence>
<keyword evidence="2" id="KW-0808">Transferase</keyword>
<evidence type="ECO:0000256" key="3">
    <source>
        <dbReference type="ARBA" id="ARBA00022691"/>
    </source>
</evidence>
<comment type="caution">
    <text evidence="6">The sequence shown here is derived from an EMBL/GenBank/DDBJ whole genome shotgun (WGS) entry which is preliminary data.</text>
</comment>
<organism evidence="6 7">
    <name type="scientific">Marasmiellus scandens</name>
    <dbReference type="NCBI Taxonomy" id="2682957"/>
    <lineage>
        <taxon>Eukaryota</taxon>
        <taxon>Fungi</taxon>
        <taxon>Dikarya</taxon>
        <taxon>Basidiomycota</taxon>
        <taxon>Agaricomycotina</taxon>
        <taxon>Agaricomycetes</taxon>
        <taxon>Agaricomycetidae</taxon>
        <taxon>Agaricales</taxon>
        <taxon>Marasmiineae</taxon>
        <taxon>Omphalotaceae</taxon>
        <taxon>Marasmiellus</taxon>
    </lineage>
</organism>
<feature type="domain" description="O-methyltransferase C-terminal" evidence="4">
    <location>
        <begin position="218"/>
        <end position="392"/>
    </location>
</feature>